<reference evidence="1 2" key="1">
    <citation type="journal article" date="2016" name="Nat. Commun.">
        <title>Thousands of microbial genomes shed light on interconnected biogeochemical processes in an aquifer system.</title>
        <authorList>
            <person name="Anantharaman K."/>
            <person name="Brown C.T."/>
            <person name="Hug L.A."/>
            <person name="Sharon I."/>
            <person name="Castelle C.J."/>
            <person name="Probst A.J."/>
            <person name="Thomas B.C."/>
            <person name="Singh A."/>
            <person name="Wilkins M.J."/>
            <person name="Karaoz U."/>
            <person name="Brodie E.L."/>
            <person name="Williams K.H."/>
            <person name="Hubbard S.S."/>
            <person name="Banfield J.F."/>
        </authorList>
    </citation>
    <scope>NUCLEOTIDE SEQUENCE [LARGE SCALE GENOMIC DNA]</scope>
    <source>
        <strain evidence="2">RBG_16_55_9</strain>
    </source>
</reference>
<dbReference type="STRING" id="1817864.A2Z21_01910"/>
<dbReference type="AlphaFoldDB" id="A0A1F5UP60"/>
<dbReference type="EMBL" id="MFGX01000123">
    <property type="protein sequence ID" value="OGF52934.1"/>
    <property type="molecule type" value="Genomic_DNA"/>
</dbReference>
<evidence type="ECO:0000313" key="1">
    <source>
        <dbReference type="EMBL" id="OGF52934.1"/>
    </source>
</evidence>
<proteinExistence type="predicted"/>
<gene>
    <name evidence="1" type="ORF">A2Z21_01910</name>
</gene>
<comment type="caution">
    <text evidence="1">The sequence shown here is derived from an EMBL/GenBank/DDBJ whole genome shotgun (WGS) entry which is preliminary data.</text>
</comment>
<protein>
    <submittedName>
        <fullName evidence="1">Uncharacterized protein</fullName>
    </submittedName>
</protein>
<sequence length="65" mass="8081">MKFTKGKHTEWWIMKFMDGQWQLWEERSSEKKAWILLDRLYDGHEGKNDFKVVKVEMTMWKKSSR</sequence>
<accession>A0A1F5UP60</accession>
<name>A0A1F5UP60_FRAXR</name>
<dbReference type="Proteomes" id="UP000179157">
    <property type="component" value="Unassembled WGS sequence"/>
</dbReference>
<organism evidence="1 2">
    <name type="scientific">Fraserbacteria sp. (strain RBG_16_55_9)</name>
    <dbReference type="NCBI Taxonomy" id="1817864"/>
    <lineage>
        <taxon>Bacteria</taxon>
        <taxon>Candidatus Fraseribacteriota</taxon>
    </lineage>
</organism>
<evidence type="ECO:0000313" key="2">
    <source>
        <dbReference type="Proteomes" id="UP000179157"/>
    </source>
</evidence>